<dbReference type="Gene3D" id="3.30.420.110">
    <property type="entry name" value="MutS, connector domain"/>
    <property type="match status" value="1"/>
</dbReference>
<evidence type="ECO:0000256" key="4">
    <source>
        <dbReference type="ARBA" id="ARBA00023125"/>
    </source>
</evidence>
<keyword evidence="4" id="KW-0238">DNA-binding</keyword>
<dbReference type="InterPro" id="IPR036187">
    <property type="entry name" value="DNA_mismatch_repair_MutS_sf"/>
</dbReference>
<dbReference type="SUPFAM" id="SSF52540">
    <property type="entry name" value="P-loop containing nucleoside triphosphate hydrolases"/>
    <property type="match status" value="1"/>
</dbReference>
<evidence type="ECO:0000256" key="3">
    <source>
        <dbReference type="ARBA" id="ARBA00022840"/>
    </source>
</evidence>
<name>A0A395H4Q8_9EURO</name>
<dbReference type="STRING" id="1448316.A0A395H4Q8"/>
<dbReference type="SMART" id="SM00534">
    <property type="entry name" value="MUTSac"/>
    <property type="match status" value="1"/>
</dbReference>
<feature type="domain" description="DNA mismatch repair proteins mutS family" evidence="7">
    <location>
        <begin position="618"/>
        <end position="634"/>
    </location>
</feature>
<dbReference type="GeneID" id="37228005"/>
<dbReference type="OrthoDB" id="276261at2759"/>
<dbReference type="GO" id="GO:0006298">
    <property type="term" value="P:mismatch repair"/>
    <property type="evidence" value="ECO:0007669"/>
    <property type="project" value="InterPro"/>
</dbReference>
<dbReference type="Pfam" id="PF05190">
    <property type="entry name" value="MutS_IV"/>
    <property type="match status" value="1"/>
</dbReference>
<dbReference type="Gene3D" id="1.10.1420.10">
    <property type="match status" value="2"/>
</dbReference>
<comment type="similarity">
    <text evidence="1">Belongs to the DNA mismatch repair MutS family.</text>
</comment>
<dbReference type="GO" id="GO:0030983">
    <property type="term" value="F:mismatched DNA binding"/>
    <property type="evidence" value="ECO:0007669"/>
    <property type="project" value="InterPro"/>
</dbReference>
<dbReference type="PANTHER" id="PTHR11361">
    <property type="entry name" value="DNA MISMATCH REPAIR PROTEIN MUTS FAMILY MEMBER"/>
    <property type="match status" value="1"/>
</dbReference>
<keyword evidence="9" id="KW-1185">Reference proteome</keyword>
<dbReference type="SUPFAM" id="SSF48334">
    <property type="entry name" value="DNA repair protein MutS, domain III"/>
    <property type="match status" value="1"/>
</dbReference>
<gene>
    <name evidence="8" type="ORF">BO80DRAFT_472486</name>
</gene>
<dbReference type="VEuPathDB" id="FungiDB:BO80DRAFT_472486"/>
<dbReference type="FunFam" id="3.40.50.300:FF:002054">
    <property type="entry name" value="DNA mismatch repair protein MSH4"/>
    <property type="match status" value="1"/>
</dbReference>
<dbReference type="SMART" id="SM00533">
    <property type="entry name" value="MUTSd"/>
    <property type="match status" value="1"/>
</dbReference>
<evidence type="ECO:0000256" key="6">
    <source>
        <dbReference type="SAM" id="MobiDB-lite"/>
    </source>
</evidence>
<evidence type="ECO:0000256" key="1">
    <source>
        <dbReference type="ARBA" id="ARBA00006271"/>
    </source>
</evidence>
<dbReference type="EMBL" id="KZ824431">
    <property type="protein sequence ID" value="RAL02449.1"/>
    <property type="molecule type" value="Genomic_DNA"/>
</dbReference>
<dbReference type="SUPFAM" id="SSF53150">
    <property type="entry name" value="DNA repair protein MutS, domain II"/>
    <property type="match status" value="1"/>
</dbReference>
<dbReference type="RefSeq" id="XP_025576776.1">
    <property type="nucleotide sequence ID" value="XM_025723140.1"/>
</dbReference>
<dbReference type="GO" id="GO:0005634">
    <property type="term" value="C:nucleus"/>
    <property type="evidence" value="ECO:0007669"/>
    <property type="project" value="TreeGrafter"/>
</dbReference>
<dbReference type="GO" id="GO:0005524">
    <property type="term" value="F:ATP binding"/>
    <property type="evidence" value="ECO:0007669"/>
    <property type="project" value="UniProtKB-KW"/>
</dbReference>
<evidence type="ECO:0000313" key="8">
    <source>
        <dbReference type="EMBL" id="RAL02449.1"/>
    </source>
</evidence>
<protein>
    <submittedName>
        <fullName evidence="8">DNA mismatch repair protein Msh4</fullName>
    </submittedName>
</protein>
<evidence type="ECO:0000313" key="9">
    <source>
        <dbReference type="Proteomes" id="UP000249402"/>
    </source>
</evidence>
<proteinExistence type="inferred from homology"/>
<dbReference type="InterPro" id="IPR027417">
    <property type="entry name" value="P-loop_NTPase"/>
</dbReference>
<dbReference type="InterPro" id="IPR007696">
    <property type="entry name" value="DNA_mismatch_repair_MutS_core"/>
</dbReference>
<dbReference type="Pfam" id="PF00488">
    <property type="entry name" value="MutS_V"/>
    <property type="match status" value="1"/>
</dbReference>
<evidence type="ECO:0000256" key="2">
    <source>
        <dbReference type="ARBA" id="ARBA00022741"/>
    </source>
</evidence>
<dbReference type="PANTHER" id="PTHR11361:SF21">
    <property type="entry name" value="MUTS PROTEIN HOMOLOG 4"/>
    <property type="match status" value="1"/>
</dbReference>
<dbReference type="Pfam" id="PF05192">
    <property type="entry name" value="MutS_III"/>
    <property type="match status" value="1"/>
</dbReference>
<organism evidence="8 9">
    <name type="scientific">Aspergillus ibericus CBS 121593</name>
    <dbReference type="NCBI Taxonomy" id="1448316"/>
    <lineage>
        <taxon>Eukaryota</taxon>
        <taxon>Fungi</taxon>
        <taxon>Dikarya</taxon>
        <taxon>Ascomycota</taxon>
        <taxon>Pezizomycotina</taxon>
        <taxon>Eurotiomycetes</taxon>
        <taxon>Eurotiomycetidae</taxon>
        <taxon>Eurotiales</taxon>
        <taxon>Aspergillaceae</taxon>
        <taxon>Aspergillus</taxon>
        <taxon>Aspergillus subgen. Circumdati</taxon>
    </lineage>
</organism>
<evidence type="ECO:0000256" key="5">
    <source>
        <dbReference type="ARBA" id="ARBA00023254"/>
    </source>
</evidence>
<dbReference type="GO" id="GO:0140664">
    <property type="term" value="F:ATP-dependent DNA damage sensor activity"/>
    <property type="evidence" value="ECO:0007669"/>
    <property type="project" value="InterPro"/>
</dbReference>
<feature type="compositionally biased region" description="Polar residues" evidence="6">
    <location>
        <begin position="830"/>
        <end position="844"/>
    </location>
</feature>
<dbReference type="Pfam" id="PF05188">
    <property type="entry name" value="MutS_II"/>
    <property type="match status" value="1"/>
</dbReference>
<keyword evidence="5" id="KW-0469">Meiosis</keyword>
<dbReference type="AlphaFoldDB" id="A0A395H4Q8"/>
<accession>A0A395H4Q8</accession>
<keyword evidence="3" id="KW-0067">ATP-binding</keyword>
<dbReference type="InterPro" id="IPR000432">
    <property type="entry name" value="DNA_mismatch_repair_MutS_C"/>
</dbReference>
<keyword evidence="2" id="KW-0547">Nucleotide-binding</keyword>
<dbReference type="Gene3D" id="3.40.50.300">
    <property type="entry name" value="P-loop containing nucleotide triphosphate hydrolases"/>
    <property type="match status" value="1"/>
</dbReference>
<dbReference type="GO" id="GO:0007131">
    <property type="term" value="P:reciprocal meiotic recombination"/>
    <property type="evidence" value="ECO:0007669"/>
    <property type="project" value="TreeGrafter"/>
</dbReference>
<evidence type="ECO:0000259" key="7">
    <source>
        <dbReference type="PROSITE" id="PS00486"/>
    </source>
</evidence>
<dbReference type="InterPro" id="IPR007861">
    <property type="entry name" value="DNA_mismatch_repair_MutS_clamp"/>
</dbReference>
<dbReference type="InterPro" id="IPR045076">
    <property type="entry name" value="MutS"/>
</dbReference>
<dbReference type="InterPro" id="IPR007860">
    <property type="entry name" value="DNA_mmatch_repair_MutS_con_dom"/>
</dbReference>
<dbReference type="InterPro" id="IPR036678">
    <property type="entry name" value="MutS_con_dom_sf"/>
</dbReference>
<dbReference type="PROSITE" id="PS00486">
    <property type="entry name" value="DNA_MISMATCH_REPAIR_2"/>
    <property type="match status" value="1"/>
</dbReference>
<feature type="region of interest" description="Disordered" evidence="6">
    <location>
        <begin position="828"/>
        <end position="897"/>
    </location>
</feature>
<reference evidence="8 9" key="1">
    <citation type="submission" date="2018-02" db="EMBL/GenBank/DDBJ databases">
        <title>The genomes of Aspergillus section Nigri reveals drivers in fungal speciation.</title>
        <authorList>
            <consortium name="DOE Joint Genome Institute"/>
            <person name="Vesth T.C."/>
            <person name="Nybo J."/>
            <person name="Theobald S."/>
            <person name="Brandl J."/>
            <person name="Frisvad J.C."/>
            <person name="Nielsen K.F."/>
            <person name="Lyhne E.K."/>
            <person name="Kogle M.E."/>
            <person name="Kuo A."/>
            <person name="Riley R."/>
            <person name="Clum A."/>
            <person name="Nolan M."/>
            <person name="Lipzen A."/>
            <person name="Salamov A."/>
            <person name="Henrissat B."/>
            <person name="Wiebenga A."/>
            <person name="De vries R.P."/>
            <person name="Grigoriev I.V."/>
            <person name="Mortensen U.H."/>
            <person name="Andersen M.R."/>
            <person name="Baker S.E."/>
        </authorList>
    </citation>
    <scope>NUCLEOTIDE SEQUENCE [LARGE SCALE GENOMIC DNA]</scope>
    <source>
        <strain evidence="8 9">CBS 121593</strain>
    </source>
</reference>
<dbReference type="Proteomes" id="UP000249402">
    <property type="component" value="Unassembled WGS sequence"/>
</dbReference>
<sequence length="897" mass="99415">MSVFSRASSVGAASSFAPLSRISTFPRTTPRPTTTATSVASQDIICAVSESRGVSSTVGLAFVNLSTAEAVLCQICDSQTYVKTVTKIGVFEPTEILFANSAKESKLFYIIQENIPDTTFTFLDRKFWSEKSGHEYVDRLAFAEDVEPIKIILGGNYFAACCFAAVLKYVGLELNRTFTCHSLRIRFEPSQGSMSIDLSTIVSLELIQNIHNVKSKDSLYGLLNETLTPMGARLLRANILQPSTEESKLQARYDAVEDLSTKEDMFVSVRQALKGLIDADKVLTSLILVPNKRAFQYVEQSVNNVIMIKTYVSSINERYLCAPAGHRTVQQMIEETLNEHVTYQTRPLDLRNQRIYCVRTGVNSLLDVARQTYKEANTDAADLVAELAETHNVALDLKFDRARQYYISLSATEIESLPEVFINVYRKKNRIECQTLDLVKLNQKITDAHNEVINMSDETVQELIQDICSEISGLFKVSEAIAMLDMLAAFAQLATSHDYIRPELTDTLAIKSGRHPIREKIHTKKFIPNDAYATQQSRFQIITGCNMSGKSTYIRSLALMTVMAQIGCFIPAEYASFPIVHQLFARVSTSDDLEASVSTFAAEMREMAFILRNIEPRSMVIVDELGRGTSTTDGLAIAIAISEALVESHALVWFVTHFRDLALIMGERNGVVSLHLAAEISPDASKMTMLYKIAEGPDTNQFYGLALAKLVDFPPGVLETAQQVSQKLTQLAKRRHSKSKALAVTRRRNLILSLKEQLLLARNGTMEGEALRKWLKRLQDDFALNMAAIDEDVACISDGDISVAETTEENNSSIGTLHDGLAEIHESSELGGSSTRSTEAQSDTDLGYPLDNSTHRSRPLGPSSEVSEGTKIGERFQTRSASEYSTDEECDTVSSMD</sequence>